<accession>A0AAP0PVQ7</accession>
<evidence type="ECO:0000256" key="9">
    <source>
        <dbReference type="ARBA" id="ARBA00023136"/>
    </source>
</evidence>
<dbReference type="InterPro" id="IPR047117">
    <property type="entry name" value="PERK1-13-like"/>
</dbReference>
<feature type="compositionally biased region" description="Polar residues" evidence="13">
    <location>
        <begin position="51"/>
        <end position="69"/>
    </location>
</feature>
<keyword evidence="15" id="KW-1185">Reference proteome</keyword>
<gene>
    <name evidence="14" type="ORF">Scep_004772</name>
</gene>
<evidence type="ECO:0000256" key="7">
    <source>
        <dbReference type="ARBA" id="ARBA00022840"/>
    </source>
</evidence>
<evidence type="ECO:0000313" key="15">
    <source>
        <dbReference type="Proteomes" id="UP001419268"/>
    </source>
</evidence>
<evidence type="ECO:0000256" key="1">
    <source>
        <dbReference type="ARBA" id="ARBA00004162"/>
    </source>
</evidence>
<feature type="region of interest" description="Disordered" evidence="13">
    <location>
        <begin position="51"/>
        <end position="70"/>
    </location>
</feature>
<dbReference type="SUPFAM" id="SSF56112">
    <property type="entry name" value="Protein kinase-like (PK-like)"/>
    <property type="match status" value="1"/>
</dbReference>
<dbReference type="Proteomes" id="UP001419268">
    <property type="component" value="Unassembled WGS sequence"/>
</dbReference>
<keyword evidence="9" id="KW-0472">Membrane</keyword>
<comment type="caution">
    <text evidence="14">The sequence shown here is derived from an EMBL/GenBank/DDBJ whole genome shotgun (WGS) entry which is preliminary data.</text>
</comment>
<protein>
    <recommendedName>
        <fullName evidence="2">non-specific serine/threonine protein kinase</fullName>
        <ecNumber evidence="2">2.7.11.1</ecNumber>
    </recommendedName>
</protein>
<evidence type="ECO:0000256" key="8">
    <source>
        <dbReference type="ARBA" id="ARBA00022989"/>
    </source>
</evidence>
<evidence type="ECO:0000256" key="2">
    <source>
        <dbReference type="ARBA" id="ARBA00012513"/>
    </source>
</evidence>
<dbReference type="Gene3D" id="3.30.200.20">
    <property type="entry name" value="Phosphorylase Kinase, domain 1"/>
    <property type="match status" value="1"/>
</dbReference>
<keyword evidence="7 12" id="KW-0067">ATP-binding</keyword>
<dbReference type="EC" id="2.7.11.1" evidence="2"/>
<dbReference type="InterPro" id="IPR011009">
    <property type="entry name" value="Kinase-like_dom_sf"/>
</dbReference>
<comment type="subcellular location">
    <subcellularLocation>
        <location evidence="1">Cell membrane</location>
        <topology evidence="1">Single-pass membrane protein</topology>
    </subcellularLocation>
</comment>
<evidence type="ECO:0000256" key="13">
    <source>
        <dbReference type="SAM" id="MobiDB-lite"/>
    </source>
</evidence>
<dbReference type="PROSITE" id="PS00107">
    <property type="entry name" value="PROTEIN_KINASE_ATP"/>
    <property type="match status" value="1"/>
</dbReference>
<evidence type="ECO:0000256" key="10">
    <source>
        <dbReference type="ARBA" id="ARBA00047899"/>
    </source>
</evidence>
<keyword evidence="3" id="KW-0723">Serine/threonine-protein kinase</keyword>
<evidence type="ECO:0000256" key="5">
    <source>
        <dbReference type="ARBA" id="ARBA00022692"/>
    </source>
</evidence>
<sequence>MQLLSLTSPFPPFQFPNVKDSCCIAWRCCRRRGIGGDSRSLHMVLPISYQDSRTSDSGSSEPSSVQAGTSVGVELPLKGAASLPSESREARSFTLPELALATNNFTHINSIGEGKFGEVYMGLLQDGMIVAIKKRAKFPLKNSL</sequence>
<comment type="catalytic activity">
    <reaction evidence="11">
        <text>L-seryl-[protein] + ATP = O-phospho-L-seryl-[protein] + ADP + H(+)</text>
        <dbReference type="Rhea" id="RHEA:17989"/>
        <dbReference type="Rhea" id="RHEA-COMP:9863"/>
        <dbReference type="Rhea" id="RHEA-COMP:11604"/>
        <dbReference type="ChEBI" id="CHEBI:15378"/>
        <dbReference type="ChEBI" id="CHEBI:29999"/>
        <dbReference type="ChEBI" id="CHEBI:30616"/>
        <dbReference type="ChEBI" id="CHEBI:83421"/>
        <dbReference type="ChEBI" id="CHEBI:456216"/>
        <dbReference type="EC" id="2.7.11.1"/>
    </reaction>
</comment>
<dbReference type="PANTHER" id="PTHR47982:SF20">
    <property type="entry name" value="NON-SPECIFIC SERINE_THREONINE PROTEIN KINASE"/>
    <property type="match status" value="1"/>
</dbReference>
<keyword evidence="3" id="KW-0418">Kinase</keyword>
<dbReference type="GO" id="GO:0005524">
    <property type="term" value="F:ATP binding"/>
    <property type="evidence" value="ECO:0007669"/>
    <property type="project" value="UniProtKB-UniRule"/>
</dbReference>
<evidence type="ECO:0000256" key="4">
    <source>
        <dbReference type="ARBA" id="ARBA00022679"/>
    </source>
</evidence>
<evidence type="ECO:0000256" key="12">
    <source>
        <dbReference type="PROSITE-ProRule" id="PRU10141"/>
    </source>
</evidence>
<organism evidence="14 15">
    <name type="scientific">Stephania cephalantha</name>
    <dbReference type="NCBI Taxonomy" id="152367"/>
    <lineage>
        <taxon>Eukaryota</taxon>
        <taxon>Viridiplantae</taxon>
        <taxon>Streptophyta</taxon>
        <taxon>Embryophyta</taxon>
        <taxon>Tracheophyta</taxon>
        <taxon>Spermatophyta</taxon>
        <taxon>Magnoliopsida</taxon>
        <taxon>Ranunculales</taxon>
        <taxon>Menispermaceae</taxon>
        <taxon>Menispermoideae</taxon>
        <taxon>Cissampelideae</taxon>
        <taxon>Stephania</taxon>
    </lineage>
</organism>
<evidence type="ECO:0000256" key="11">
    <source>
        <dbReference type="ARBA" id="ARBA00048679"/>
    </source>
</evidence>
<name>A0AAP0PVQ7_9MAGN</name>
<keyword evidence="5" id="KW-0812">Transmembrane</keyword>
<evidence type="ECO:0000256" key="6">
    <source>
        <dbReference type="ARBA" id="ARBA00022741"/>
    </source>
</evidence>
<dbReference type="AlphaFoldDB" id="A0AAP0PVQ7"/>
<dbReference type="GO" id="GO:0005886">
    <property type="term" value="C:plasma membrane"/>
    <property type="evidence" value="ECO:0007669"/>
    <property type="project" value="UniProtKB-SubCell"/>
</dbReference>
<comment type="catalytic activity">
    <reaction evidence="10">
        <text>L-threonyl-[protein] + ATP = O-phospho-L-threonyl-[protein] + ADP + H(+)</text>
        <dbReference type="Rhea" id="RHEA:46608"/>
        <dbReference type="Rhea" id="RHEA-COMP:11060"/>
        <dbReference type="Rhea" id="RHEA-COMP:11605"/>
        <dbReference type="ChEBI" id="CHEBI:15378"/>
        <dbReference type="ChEBI" id="CHEBI:30013"/>
        <dbReference type="ChEBI" id="CHEBI:30616"/>
        <dbReference type="ChEBI" id="CHEBI:61977"/>
        <dbReference type="ChEBI" id="CHEBI:456216"/>
        <dbReference type="EC" id="2.7.11.1"/>
    </reaction>
</comment>
<reference evidence="14 15" key="1">
    <citation type="submission" date="2024-01" db="EMBL/GenBank/DDBJ databases">
        <title>Genome assemblies of Stephania.</title>
        <authorList>
            <person name="Yang L."/>
        </authorList>
    </citation>
    <scope>NUCLEOTIDE SEQUENCE [LARGE SCALE GENOMIC DNA]</scope>
    <source>
        <strain evidence="14">JXDWG</strain>
        <tissue evidence="14">Leaf</tissue>
    </source>
</reference>
<proteinExistence type="predicted"/>
<keyword evidence="8" id="KW-1133">Transmembrane helix</keyword>
<evidence type="ECO:0000313" key="14">
    <source>
        <dbReference type="EMBL" id="KAK9158198.1"/>
    </source>
</evidence>
<dbReference type="InterPro" id="IPR017441">
    <property type="entry name" value="Protein_kinase_ATP_BS"/>
</dbReference>
<keyword evidence="4" id="KW-0808">Transferase</keyword>
<dbReference type="EMBL" id="JBBNAG010000002">
    <property type="protein sequence ID" value="KAK9158198.1"/>
    <property type="molecule type" value="Genomic_DNA"/>
</dbReference>
<dbReference type="PANTHER" id="PTHR47982">
    <property type="entry name" value="PROLINE-RICH RECEPTOR-LIKE PROTEIN KINASE PERK4"/>
    <property type="match status" value="1"/>
</dbReference>
<feature type="binding site" evidence="12">
    <location>
        <position position="141"/>
    </location>
    <ligand>
        <name>ATP</name>
        <dbReference type="ChEBI" id="CHEBI:30616"/>
    </ligand>
</feature>
<evidence type="ECO:0000256" key="3">
    <source>
        <dbReference type="ARBA" id="ARBA00022527"/>
    </source>
</evidence>
<keyword evidence="6 12" id="KW-0547">Nucleotide-binding</keyword>
<dbReference type="GO" id="GO:0004674">
    <property type="term" value="F:protein serine/threonine kinase activity"/>
    <property type="evidence" value="ECO:0007669"/>
    <property type="project" value="UniProtKB-KW"/>
</dbReference>